<dbReference type="AlphaFoldDB" id="A0A501PG72"/>
<feature type="binding site" evidence="2">
    <location>
        <position position="140"/>
    </location>
    <ligand>
        <name>Mn(2+)</name>
        <dbReference type="ChEBI" id="CHEBI:29035"/>
        <label>2</label>
    </ligand>
</feature>
<protein>
    <submittedName>
        <fullName evidence="4">Amidohydrolase</fullName>
    </submittedName>
</protein>
<evidence type="ECO:0000313" key="5">
    <source>
        <dbReference type="Proteomes" id="UP000319148"/>
    </source>
</evidence>
<dbReference type="InterPro" id="IPR017439">
    <property type="entry name" value="Amidohydrolase"/>
</dbReference>
<dbReference type="EMBL" id="VFIY01000015">
    <property type="protein sequence ID" value="TPD59002.1"/>
    <property type="molecule type" value="Genomic_DNA"/>
</dbReference>
<dbReference type="SUPFAM" id="SSF53187">
    <property type="entry name" value="Zn-dependent exopeptidases"/>
    <property type="match status" value="1"/>
</dbReference>
<dbReference type="Gene3D" id="3.30.70.360">
    <property type="match status" value="1"/>
</dbReference>
<dbReference type="PANTHER" id="PTHR11014">
    <property type="entry name" value="PEPTIDASE M20 FAMILY MEMBER"/>
    <property type="match status" value="1"/>
</dbReference>
<dbReference type="Gene3D" id="3.40.630.10">
    <property type="entry name" value="Zn peptidases"/>
    <property type="match status" value="1"/>
</dbReference>
<feature type="binding site" evidence="2">
    <location>
        <position position="107"/>
    </location>
    <ligand>
        <name>Mn(2+)</name>
        <dbReference type="ChEBI" id="CHEBI:29035"/>
        <label>2</label>
    </ligand>
</feature>
<keyword evidence="5" id="KW-1185">Reference proteome</keyword>
<dbReference type="GO" id="GO:0046872">
    <property type="term" value="F:metal ion binding"/>
    <property type="evidence" value="ECO:0007669"/>
    <property type="project" value="UniProtKB-KW"/>
</dbReference>
<dbReference type="PANTHER" id="PTHR11014:SF63">
    <property type="entry name" value="METALLOPEPTIDASE, PUTATIVE (AFU_ORTHOLOGUE AFUA_6G09600)-RELATED"/>
    <property type="match status" value="1"/>
</dbReference>
<dbReference type="NCBIfam" id="TIGR01891">
    <property type="entry name" value="amidohydrolases"/>
    <property type="match status" value="1"/>
</dbReference>
<evidence type="ECO:0000256" key="2">
    <source>
        <dbReference type="PIRSR" id="PIRSR005962-1"/>
    </source>
</evidence>
<dbReference type="InterPro" id="IPR002933">
    <property type="entry name" value="Peptidase_M20"/>
</dbReference>
<name>A0A501PG72_9PROT</name>
<dbReference type="RefSeq" id="WP_139941221.1">
    <property type="nucleotide sequence ID" value="NZ_JBHSYP010000002.1"/>
</dbReference>
<gene>
    <name evidence="4" type="ORF">FIV46_12255</name>
</gene>
<dbReference type="InterPro" id="IPR011650">
    <property type="entry name" value="Peptidase_M20_dimer"/>
</dbReference>
<evidence type="ECO:0000256" key="1">
    <source>
        <dbReference type="ARBA" id="ARBA00022801"/>
    </source>
</evidence>
<accession>A0A501PG72</accession>
<dbReference type="PIRSF" id="PIRSF005962">
    <property type="entry name" value="Pept_M20D_amidohydro"/>
    <property type="match status" value="1"/>
</dbReference>
<sequence length="396" mass="43075">MNANLSLDAILDGLEPTLTAWRRDLHAHPETAFEEHRTAAFVAEKLTEFGLDVVTGIAKTGVVATLRCGSGNKAFGFRADMDALPLQEENTFSYRSRHAGKMHACGHDGHTTMLLGAAKILAESRTFDGTLHFIFQPAEENEGGARVMLEERLLERFPMQAVFGMHNLPGLPIGEFAINKGSYMASCNCFELEIIGKGAHAALPEQGVDPIVIGSQIVQAYQSLLTRMKSAQKPAVVSITQFNAGNALNVCPATATIKGSCRSFDADLDFWIEKQLAGIANSLCAAFGAECRFSYRKQYPVLKNHDEPTAIAVEVAKSLVGEHGVNAAFPPVMGSEDFAFFLERLPGSYIFIGNGLHDAEATTACMLHNPGYDFNDKILTMGAKYWLALAHRLFES</sequence>
<feature type="binding site" evidence="2">
    <location>
        <position position="166"/>
    </location>
    <ligand>
        <name>Mn(2+)</name>
        <dbReference type="ChEBI" id="CHEBI:29035"/>
        <label>2</label>
    </ligand>
</feature>
<proteinExistence type="predicted"/>
<organism evidence="4 5">
    <name type="scientific">Emcibacter nanhaiensis</name>
    <dbReference type="NCBI Taxonomy" id="1505037"/>
    <lineage>
        <taxon>Bacteria</taxon>
        <taxon>Pseudomonadati</taxon>
        <taxon>Pseudomonadota</taxon>
        <taxon>Alphaproteobacteria</taxon>
        <taxon>Emcibacterales</taxon>
        <taxon>Emcibacteraceae</taxon>
        <taxon>Emcibacter</taxon>
    </lineage>
</organism>
<evidence type="ECO:0000259" key="3">
    <source>
        <dbReference type="Pfam" id="PF07687"/>
    </source>
</evidence>
<dbReference type="Pfam" id="PF01546">
    <property type="entry name" value="Peptidase_M20"/>
    <property type="match status" value="1"/>
</dbReference>
<keyword evidence="2" id="KW-0479">Metal-binding</keyword>
<keyword evidence="1 4" id="KW-0378">Hydrolase</keyword>
<comment type="cofactor">
    <cofactor evidence="2">
        <name>Mn(2+)</name>
        <dbReference type="ChEBI" id="CHEBI:29035"/>
    </cofactor>
    <text evidence="2">The Mn(2+) ion enhances activity.</text>
</comment>
<feature type="domain" description="Peptidase M20 dimerisation" evidence="3">
    <location>
        <begin position="190"/>
        <end position="267"/>
    </location>
</feature>
<dbReference type="GO" id="GO:0019877">
    <property type="term" value="P:diaminopimelate biosynthetic process"/>
    <property type="evidence" value="ECO:0007669"/>
    <property type="project" value="UniProtKB-ARBA"/>
</dbReference>
<comment type="caution">
    <text evidence="4">The sequence shown here is derived from an EMBL/GenBank/DDBJ whole genome shotgun (WGS) entry which is preliminary data.</text>
</comment>
<feature type="binding site" evidence="2">
    <location>
        <position position="368"/>
    </location>
    <ligand>
        <name>Mn(2+)</name>
        <dbReference type="ChEBI" id="CHEBI:29035"/>
        <label>2</label>
    </ligand>
</feature>
<reference evidence="5" key="1">
    <citation type="submission" date="2019-06" db="EMBL/GenBank/DDBJ databases">
        <title>The complete genome of Emcibacter congregatus ZYLT.</title>
        <authorList>
            <person name="Zhao Z."/>
        </authorList>
    </citation>
    <scope>NUCLEOTIDE SEQUENCE [LARGE SCALE GENOMIC DNA]</scope>
    <source>
        <strain evidence="5">MCCC 1A06723</strain>
    </source>
</reference>
<dbReference type="FunFam" id="3.30.70.360:FF:000001">
    <property type="entry name" value="N-acetyldiaminopimelate deacetylase"/>
    <property type="match status" value="1"/>
</dbReference>
<dbReference type="SUPFAM" id="SSF55031">
    <property type="entry name" value="Bacterial exopeptidase dimerisation domain"/>
    <property type="match status" value="1"/>
</dbReference>
<evidence type="ECO:0000313" key="4">
    <source>
        <dbReference type="EMBL" id="TPD59002.1"/>
    </source>
</evidence>
<dbReference type="Proteomes" id="UP000319148">
    <property type="component" value="Unassembled WGS sequence"/>
</dbReference>
<dbReference type="CDD" id="cd05666">
    <property type="entry name" value="M20_Acy1-like"/>
    <property type="match status" value="1"/>
</dbReference>
<dbReference type="GO" id="GO:0050118">
    <property type="term" value="F:N-acetyldiaminopimelate deacetylase activity"/>
    <property type="evidence" value="ECO:0007669"/>
    <property type="project" value="UniProtKB-ARBA"/>
</dbReference>
<dbReference type="Pfam" id="PF07687">
    <property type="entry name" value="M20_dimer"/>
    <property type="match status" value="1"/>
</dbReference>
<feature type="binding site" evidence="2">
    <location>
        <position position="105"/>
    </location>
    <ligand>
        <name>Mn(2+)</name>
        <dbReference type="ChEBI" id="CHEBI:29035"/>
        <label>2</label>
    </ligand>
</feature>
<dbReference type="InterPro" id="IPR036264">
    <property type="entry name" value="Bact_exopeptidase_dim_dom"/>
</dbReference>
<keyword evidence="2" id="KW-0464">Manganese</keyword>
<dbReference type="OrthoDB" id="9777385at2"/>